<protein>
    <submittedName>
        <fullName evidence="5">Interferon-induced protein with tetratricopeptide repeats 5-like</fullName>
    </submittedName>
</protein>
<dbReference type="SMART" id="SM00028">
    <property type="entry name" value="TPR"/>
    <property type="match status" value="6"/>
</dbReference>
<accession>A0A6J2VDM7</accession>
<dbReference type="GO" id="GO:0051607">
    <property type="term" value="P:defense response to virus"/>
    <property type="evidence" value="ECO:0007669"/>
    <property type="project" value="TreeGrafter"/>
</dbReference>
<keyword evidence="4" id="KW-1185">Reference proteome</keyword>
<dbReference type="SUPFAM" id="SSF48452">
    <property type="entry name" value="TPR-like"/>
    <property type="match status" value="3"/>
</dbReference>
<evidence type="ECO:0000256" key="2">
    <source>
        <dbReference type="ARBA" id="ARBA00022803"/>
    </source>
</evidence>
<gene>
    <name evidence="5" type="primary">LOC115812595</name>
</gene>
<dbReference type="Pfam" id="PF13424">
    <property type="entry name" value="TPR_12"/>
    <property type="match status" value="1"/>
</dbReference>
<organism evidence="4 5">
    <name type="scientific">Chanos chanos</name>
    <name type="common">Milkfish</name>
    <name type="synonym">Mugil chanos</name>
    <dbReference type="NCBI Taxonomy" id="29144"/>
    <lineage>
        <taxon>Eukaryota</taxon>
        <taxon>Metazoa</taxon>
        <taxon>Chordata</taxon>
        <taxon>Craniata</taxon>
        <taxon>Vertebrata</taxon>
        <taxon>Euteleostomi</taxon>
        <taxon>Actinopterygii</taxon>
        <taxon>Neopterygii</taxon>
        <taxon>Teleostei</taxon>
        <taxon>Ostariophysi</taxon>
        <taxon>Gonorynchiformes</taxon>
        <taxon>Chanidae</taxon>
        <taxon>Chanos</taxon>
    </lineage>
</organism>
<dbReference type="RefSeq" id="XP_030630940.1">
    <property type="nucleotide sequence ID" value="XM_030775080.1"/>
</dbReference>
<evidence type="ECO:0000313" key="5">
    <source>
        <dbReference type="RefSeq" id="XP_030630940.1"/>
    </source>
</evidence>
<proteinExistence type="inferred from homology"/>
<evidence type="ECO:0000313" key="4">
    <source>
        <dbReference type="Proteomes" id="UP000504632"/>
    </source>
</evidence>
<evidence type="ECO:0000256" key="3">
    <source>
        <dbReference type="ARBA" id="ARBA00038336"/>
    </source>
</evidence>
<dbReference type="OrthoDB" id="10043504at2759"/>
<dbReference type="Gene3D" id="1.25.40.10">
    <property type="entry name" value="Tetratricopeptide repeat domain"/>
    <property type="match status" value="3"/>
</dbReference>
<reference evidence="5" key="1">
    <citation type="submission" date="2025-08" db="UniProtKB">
        <authorList>
            <consortium name="RefSeq"/>
        </authorList>
    </citation>
    <scope>IDENTIFICATION</scope>
</reference>
<keyword evidence="2" id="KW-0802">TPR repeat</keyword>
<dbReference type="InterPro" id="IPR011990">
    <property type="entry name" value="TPR-like_helical_dom_sf"/>
</dbReference>
<dbReference type="FunCoup" id="A0A6J2VDM7">
    <property type="interactions" value="611"/>
</dbReference>
<dbReference type="InterPro" id="IPR019734">
    <property type="entry name" value="TPR_rpt"/>
</dbReference>
<dbReference type="AlphaFoldDB" id="A0A6J2VDM7"/>
<dbReference type="GO" id="GO:0005829">
    <property type="term" value="C:cytosol"/>
    <property type="evidence" value="ECO:0007669"/>
    <property type="project" value="TreeGrafter"/>
</dbReference>
<evidence type="ECO:0000256" key="1">
    <source>
        <dbReference type="ARBA" id="ARBA00022737"/>
    </source>
</evidence>
<dbReference type="Pfam" id="PF13181">
    <property type="entry name" value="TPR_8"/>
    <property type="match status" value="1"/>
</dbReference>
<name>A0A6J2VDM7_CHACN</name>
<dbReference type="FunFam" id="1.25.40.10:FF:000032">
    <property type="entry name" value="Interferon-induced protein with tetratricopeptide repeats 5"/>
    <property type="match status" value="1"/>
</dbReference>
<dbReference type="GeneID" id="115812595"/>
<sequence>MADTQNRYFETELQQLECHFTWALSKDDTDLTDVLNRLEEQIELDLGKKAGVARSYSLIAFVKYLLGSSQEALTYLQKSVELTKECQGEDSERNLIVTYGDLAWLHYHTGDYTQCESYLGKLKDIRERCPTKSTSDLHPEVLGEKGWTFFKFSRKYYDKAKECFKKALEQEPDESEWNAGYAIVLFRTEKENSSPEESPTIQQLRRAIETNQDDAVLKVLLALKLSVYKKFKEADDLVEKALEMSPDSPHVIRYVGKYFRNQGSLDRSTALLKRALDRTPNSAFIHHQLALCYKKKKNNLYSTGSHHSKGAEIRRVRDQCIYHLQKAVALKSSFVSAMSDLALLYGENKEIQEAEDLFQNTFKVAKEKNESLQILNIHYAEFQHYSNRCEPLAVKHYMECLKLGSDTCDGRRSAKKLQKIADKRISRNPEDKLALEIFEFMHKGRQEKRQTTEGYEKDDNGDTNEFLRNLCDSFTRL</sequence>
<keyword evidence="1" id="KW-0677">Repeat</keyword>
<dbReference type="PANTHER" id="PTHR10271">
    <property type="entry name" value="INTERFERON-INDUCED PROTEIN WITH TETRATRICOPEPTIDE REPEATS"/>
    <property type="match status" value="1"/>
</dbReference>
<dbReference type="Pfam" id="PF13374">
    <property type="entry name" value="TPR_10"/>
    <property type="match status" value="1"/>
</dbReference>
<dbReference type="InParanoid" id="A0A6J2VDM7"/>
<dbReference type="Proteomes" id="UP000504632">
    <property type="component" value="Chromosome 5"/>
</dbReference>
<dbReference type="PANTHER" id="PTHR10271:SF29">
    <property type="entry name" value="INTERFERON-INDUCED PROTEIN WITH TETRATRICOPEPTIDE REPEATS-RELATED"/>
    <property type="match status" value="1"/>
</dbReference>
<comment type="similarity">
    <text evidence="3">Belongs to the IFIT family.</text>
</comment>